<dbReference type="InterPro" id="IPR023299">
    <property type="entry name" value="ATPase_P-typ_cyto_dom_N"/>
</dbReference>
<evidence type="ECO:0000256" key="12">
    <source>
        <dbReference type="PIRSR" id="PIRSR606539-1"/>
    </source>
</evidence>
<feature type="binding site" evidence="13">
    <location>
        <position position="416"/>
    </location>
    <ligand>
        <name>ATP</name>
        <dbReference type="ChEBI" id="CHEBI:30616"/>
    </ligand>
</feature>
<dbReference type="SUPFAM" id="SSF81660">
    <property type="entry name" value="Metal cation-transporting ATPase, ATP-binding domain N"/>
    <property type="match status" value="1"/>
</dbReference>
<evidence type="ECO:0000259" key="17">
    <source>
        <dbReference type="Pfam" id="PF16212"/>
    </source>
</evidence>
<keyword evidence="7 14" id="KW-0460">Magnesium</keyword>
<dbReference type="SFLD" id="SFLDG00002">
    <property type="entry name" value="C1.7:_P-type_atpase_like"/>
    <property type="match status" value="1"/>
</dbReference>
<feature type="binding site" evidence="14">
    <location>
        <position position="309"/>
    </location>
    <ligand>
        <name>Mg(2+)</name>
        <dbReference type="ChEBI" id="CHEBI:18420"/>
    </ligand>
</feature>
<dbReference type="FunFam" id="3.40.50.1000:FF:000023">
    <property type="entry name" value="Phospholipid-transporting ATPase"/>
    <property type="match status" value="1"/>
</dbReference>
<feature type="binding site" evidence="13">
    <location>
        <position position="710"/>
    </location>
    <ligand>
        <name>ATP</name>
        <dbReference type="ChEBI" id="CHEBI:30616"/>
    </ligand>
</feature>
<evidence type="ECO:0000256" key="1">
    <source>
        <dbReference type="ARBA" id="ARBA00004141"/>
    </source>
</evidence>
<dbReference type="InterPro" id="IPR006539">
    <property type="entry name" value="P-type_ATPase_IV"/>
</dbReference>
<feature type="binding site" evidence="13">
    <location>
        <position position="601"/>
    </location>
    <ligand>
        <name>ATP</name>
        <dbReference type="ChEBI" id="CHEBI:30616"/>
    </ligand>
</feature>
<dbReference type="InterPro" id="IPR018303">
    <property type="entry name" value="ATPase_P-typ_P_site"/>
</dbReference>
<organism evidence="18 19">
    <name type="scientific">Anisodus acutangulus</name>
    <dbReference type="NCBI Taxonomy" id="402998"/>
    <lineage>
        <taxon>Eukaryota</taxon>
        <taxon>Viridiplantae</taxon>
        <taxon>Streptophyta</taxon>
        <taxon>Embryophyta</taxon>
        <taxon>Tracheophyta</taxon>
        <taxon>Spermatophyta</taxon>
        <taxon>Magnoliopsida</taxon>
        <taxon>eudicotyledons</taxon>
        <taxon>Gunneridae</taxon>
        <taxon>Pentapetalae</taxon>
        <taxon>asterids</taxon>
        <taxon>lamiids</taxon>
        <taxon>Solanales</taxon>
        <taxon>Solanaceae</taxon>
        <taxon>Solanoideae</taxon>
        <taxon>Hyoscyameae</taxon>
        <taxon>Anisodus</taxon>
    </lineage>
</organism>
<keyword evidence="5 13" id="KW-0547">Nucleotide-binding</keyword>
<feature type="binding site" evidence="13">
    <location>
        <position position="716"/>
    </location>
    <ligand>
        <name>ATP</name>
        <dbReference type="ChEBI" id="CHEBI:30616"/>
    </ligand>
</feature>
<dbReference type="GO" id="GO:0045332">
    <property type="term" value="P:phospholipid translocation"/>
    <property type="evidence" value="ECO:0007669"/>
    <property type="project" value="TreeGrafter"/>
</dbReference>
<feature type="binding site" evidence="14">
    <location>
        <position position="311"/>
    </location>
    <ligand>
        <name>Mg(2+)</name>
        <dbReference type="ChEBI" id="CHEBI:18420"/>
    </ligand>
</feature>
<accession>A0A9Q1RPL2</accession>
<evidence type="ECO:0000256" key="5">
    <source>
        <dbReference type="ARBA" id="ARBA00022741"/>
    </source>
</evidence>
<dbReference type="GO" id="GO:0000287">
    <property type="term" value="F:magnesium ion binding"/>
    <property type="evidence" value="ECO:0007669"/>
    <property type="project" value="UniProtKB-UniRule"/>
</dbReference>
<comment type="similarity">
    <text evidence="2 15">Belongs to the cation transport ATPase (P-type) (TC 3.A.3) family. Type IV subfamily.</text>
</comment>
<dbReference type="PANTHER" id="PTHR24092:SF165">
    <property type="entry name" value="PHOSPHOLIPID-TRANSPORTING ATPASE 8-RELATED"/>
    <property type="match status" value="1"/>
</dbReference>
<dbReference type="GO" id="GO:0140327">
    <property type="term" value="F:flippase activity"/>
    <property type="evidence" value="ECO:0007669"/>
    <property type="project" value="UniProtKB-ARBA"/>
</dbReference>
<sequence>MAKEGIEDWRRKKQDIEANNRKVNVYTKNHTFLETRWRSLRVGDLIKVYKDEYFPVDLLLLSSSYEDGICYVETSNLDGETNLKVKHALDITSSLHDDSSFRNFKVVVKCEDPNEDLYAFIGTLYYENQQHPLSVQQILLRDSKLRNTDYVYGVVIFTGHDTKVMQNSTDPRSKRSGIEIRMDKIIYVLFGTLITIAFIGSIFFGIETKNDIRGGKLRRWYLRSDKTSVFYDPKRVTLASFFHFLTALVLYGYLIPISLYVSIEIVKVLQSIFINQDREMYYEETNKPAHARTSNLNEELGQVDTILSDKTGTLTCNSMEFVKCSIAGVAYGRVVTEVERALAKQKRDGYTSNDVEVSSEAAVHLEKSIKGFNFKDERIMNGQWVHEPNRDMIQKFFRVLAVCHTIIPDVNKKTDEAAFVIATRELGFQFFERTQSRITLHELDHRTGKMVDRSYQLLHVLEFSSLRKRMSIIVKNDENQLLLLCKGADIVMFERLSKDAWVFESITREHLKQYAEAGLRTLVVACRELDEEEFQSWEQEFLNAQVSVTTYRDVLVDAAADKIERDLILLGVTVVEDKLQKGVPEYIDKLAKAGIKIWVLTGDKMETTINIEYACSLLRPDMKQIIITLDSQDILDLKNQGNKETIAKALHDSITKQIREGMSQVSSSKEITASFGLIIDGKSLAFALDKKLEKLFLELAINCASVICCRSTPKQKALVTRLVKVGTHQTTLAIGDGANDVSMLQEAEVGVGISGVEGMQAVMSSDYAIAQFCFLERLLLIHGHWCYRRISMMEQEYFCPSFNSYYTNRVAEIAVKVSDEINVDGAGSEEDFEFSFDRQIQPDLLLNDVSYDVDRKGDVNGDSSVQVSLKDLFLGDRETMSSSSSEVDELESVPPGTYCVWKPKVPEPSRCKKSNSTGSAFKRWSIRDLMRRSNSEGKDSFVFLTPEKGMKNETSKVKESSEAKDKASSSRPVYLRNQAAPKEKDKNKRKSYLPHRQNLVGIFANVNSLGRTFPPF</sequence>
<dbReference type="Pfam" id="PF16212">
    <property type="entry name" value="PhoLip_ATPase_C"/>
    <property type="match status" value="1"/>
</dbReference>
<keyword evidence="10 15" id="KW-0472">Membrane</keyword>
<keyword evidence="9 15" id="KW-1133">Transmembrane helix</keyword>
<name>A0A9Q1RPL2_9SOLA</name>
<dbReference type="Gene3D" id="3.40.1110.10">
    <property type="entry name" value="Calcium-transporting ATPase, cytoplasmic domain N"/>
    <property type="match status" value="1"/>
</dbReference>
<feature type="compositionally biased region" description="Basic and acidic residues" evidence="16">
    <location>
        <begin position="952"/>
        <end position="968"/>
    </location>
</feature>
<dbReference type="InterPro" id="IPR008250">
    <property type="entry name" value="ATPase_P-typ_transduc_dom_A_sf"/>
</dbReference>
<keyword evidence="6 13" id="KW-0067">ATP-binding</keyword>
<dbReference type="InterPro" id="IPR012442">
    <property type="entry name" value="DUF1645_plant"/>
</dbReference>
<feature type="domain" description="P-type ATPase C-terminal" evidence="17">
    <location>
        <begin position="762"/>
        <end position="798"/>
    </location>
</feature>
<evidence type="ECO:0000256" key="7">
    <source>
        <dbReference type="ARBA" id="ARBA00022842"/>
    </source>
</evidence>
<evidence type="ECO:0000256" key="4">
    <source>
        <dbReference type="ARBA" id="ARBA00022723"/>
    </source>
</evidence>
<feature type="region of interest" description="Disordered" evidence="16">
    <location>
        <begin position="952"/>
        <end position="994"/>
    </location>
</feature>
<comment type="catalytic activity">
    <reaction evidence="11 15">
        <text>ATP + H2O + phospholipidSide 1 = ADP + phosphate + phospholipidSide 2.</text>
        <dbReference type="EC" id="7.6.2.1"/>
    </reaction>
</comment>
<dbReference type="PRINTS" id="PR00119">
    <property type="entry name" value="CATATPASE"/>
</dbReference>
<dbReference type="InterPro" id="IPR036412">
    <property type="entry name" value="HAD-like_sf"/>
</dbReference>
<gene>
    <name evidence="18" type="ORF">K7X08_019193</name>
</gene>
<evidence type="ECO:0000256" key="8">
    <source>
        <dbReference type="ARBA" id="ARBA00022967"/>
    </source>
</evidence>
<keyword evidence="8 15" id="KW-1278">Translocase</keyword>
<feature type="binding site" evidence="13">
    <location>
        <position position="740"/>
    </location>
    <ligand>
        <name>ATP</name>
        <dbReference type="ChEBI" id="CHEBI:30616"/>
    </ligand>
</feature>
<dbReference type="NCBIfam" id="TIGR01652">
    <property type="entry name" value="ATPase-Plipid"/>
    <property type="match status" value="1"/>
</dbReference>
<evidence type="ECO:0000256" key="10">
    <source>
        <dbReference type="ARBA" id="ARBA00023136"/>
    </source>
</evidence>
<proteinExistence type="inferred from homology"/>
<dbReference type="InterPro" id="IPR023214">
    <property type="entry name" value="HAD_sf"/>
</dbReference>
<feature type="transmembrane region" description="Helical" evidence="15">
    <location>
        <begin position="185"/>
        <end position="206"/>
    </location>
</feature>
<dbReference type="NCBIfam" id="TIGR01494">
    <property type="entry name" value="ATPase_P-type"/>
    <property type="match status" value="2"/>
</dbReference>
<feature type="binding site" evidence="13">
    <location>
        <position position="463"/>
    </location>
    <ligand>
        <name>ATP</name>
        <dbReference type="ChEBI" id="CHEBI:30616"/>
    </ligand>
</feature>
<dbReference type="Pfam" id="PF13246">
    <property type="entry name" value="Cation_ATPase"/>
    <property type="match status" value="1"/>
</dbReference>
<keyword evidence="19" id="KW-1185">Reference proteome</keyword>
<feature type="binding site" evidence="13">
    <location>
        <position position="309"/>
    </location>
    <ligand>
        <name>ATP</name>
        <dbReference type="ChEBI" id="CHEBI:30616"/>
    </ligand>
</feature>
<comment type="cofactor">
    <cofactor evidence="14">
        <name>Mg(2+)</name>
        <dbReference type="ChEBI" id="CHEBI:18420"/>
    </cofactor>
</comment>
<dbReference type="InterPro" id="IPR032630">
    <property type="entry name" value="P_typ_ATPase_c"/>
</dbReference>
<dbReference type="Gene3D" id="3.40.50.1000">
    <property type="entry name" value="HAD superfamily/HAD-like"/>
    <property type="match status" value="1"/>
</dbReference>
<dbReference type="Proteomes" id="UP001152561">
    <property type="component" value="Unassembled WGS sequence"/>
</dbReference>
<dbReference type="SUPFAM" id="SSF81665">
    <property type="entry name" value="Calcium ATPase, transmembrane domain M"/>
    <property type="match status" value="1"/>
</dbReference>
<feature type="transmembrane region" description="Helical" evidence="15">
    <location>
        <begin position="241"/>
        <end position="263"/>
    </location>
</feature>
<dbReference type="GO" id="GO:0016887">
    <property type="term" value="F:ATP hydrolysis activity"/>
    <property type="evidence" value="ECO:0007669"/>
    <property type="project" value="InterPro"/>
</dbReference>
<feature type="binding site" evidence="13">
    <location>
        <position position="520"/>
    </location>
    <ligand>
        <name>ATP</name>
        <dbReference type="ChEBI" id="CHEBI:30616"/>
    </ligand>
</feature>
<feature type="binding site" evidence="13">
    <location>
        <position position="603"/>
    </location>
    <ligand>
        <name>ATP</name>
        <dbReference type="ChEBI" id="CHEBI:30616"/>
    </ligand>
</feature>
<feature type="binding site" evidence="13">
    <location>
        <position position="311"/>
    </location>
    <ligand>
        <name>ATP</name>
        <dbReference type="ChEBI" id="CHEBI:30616"/>
    </ligand>
</feature>
<dbReference type="EMBL" id="JAJAGQ010000003">
    <property type="protein sequence ID" value="KAJ8566985.1"/>
    <property type="molecule type" value="Genomic_DNA"/>
</dbReference>
<dbReference type="InterPro" id="IPR044492">
    <property type="entry name" value="P_typ_ATPase_HD_dom"/>
</dbReference>
<dbReference type="Pfam" id="PF07816">
    <property type="entry name" value="DUF1645"/>
    <property type="match status" value="1"/>
</dbReference>
<feature type="binding site" evidence="13">
    <location>
        <position position="739"/>
    </location>
    <ligand>
        <name>ATP</name>
        <dbReference type="ChEBI" id="CHEBI:30616"/>
    </ligand>
</feature>
<dbReference type="SUPFAM" id="SSF81653">
    <property type="entry name" value="Calcium ATPase, transduction domain A"/>
    <property type="match status" value="1"/>
</dbReference>
<reference evidence="19" key="1">
    <citation type="journal article" date="2023" name="Proc. Natl. Acad. Sci. U.S.A.">
        <title>Genomic and structural basis for evolution of tropane alkaloid biosynthesis.</title>
        <authorList>
            <person name="Wanga Y.-J."/>
            <person name="Taina T."/>
            <person name="Yua J.-Y."/>
            <person name="Lia J."/>
            <person name="Xua B."/>
            <person name="Chenc J."/>
            <person name="D'Auriad J.C."/>
            <person name="Huanga J.-P."/>
            <person name="Huanga S.-X."/>
        </authorList>
    </citation>
    <scope>NUCLEOTIDE SEQUENCE [LARGE SCALE GENOMIC DNA]</scope>
    <source>
        <strain evidence="19">cv. KIB-2019</strain>
    </source>
</reference>
<dbReference type="FunFam" id="2.70.150.10:FF:000023">
    <property type="entry name" value="Phospholipid-transporting ATPase"/>
    <property type="match status" value="1"/>
</dbReference>
<comment type="subcellular location">
    <subcellularLocation>
        <location evidence="1 15">Membrane</location>
        <topology evidence="1 15">Multi-pass membrane protein</topology>
    </subcellularLocation>
</comment>
<evidence type="ECO:0000256" key="3">
    <source>
        <dbReference type="ARBA" id="ARBA00022692"/>
    </source>
</evidence>
<dbReference type="AlphaFoldDB" id="A0A9Q1RPL2"/>
<dbReference type="SFLD" id="SFLDS00003">
    <property type="entry name" value="Haloacid_Dehalogenase"/>
    <property type="match status" value="1"/>
</dbReference>
<evidence type="ECO:0000313" key="18">
    <source>
        <dbReference type="EMBL" id="KAJ8566985.1"/>
    </source>
</evidence>
<dbReference type="PROSITE" id="PS00154">
    <property type="entry name" value="ATPASE_E1_E2"/>
    <property type="match status" value="1"/>
</dbReference>
<evidence type="ECO:0000313" key="19">
    <source>
        <dbReference type="Proteomes" id="UP001152561"/>
    </source>
</evidence>
<feature type="binding site" evidence="13">
    <location>
        <position position="486"/>
    </location>
    <ligand>
        <name>ATP</name>
        <dbReference type="ChEBI" id="CHEBI:30616"/>
    </ligand>
</feature>
<evidence type="ECO:0000256" key="9">
    <source>
        <dbReference type="ARBA" id="ARBA00022989"/>
    </source>
</evidence>
<evidence type="ECO:0000256" key="13">
    <source>
        <dbReference type="PIRSR" id="PIRSR606539-2"/>
    </source>
</evidence>
<evidence type="ECO:0000256" key="6">
    <source>
        <dbReference type="ARBA" id="ARBA00022840"/>
    </source>
</evidence>
<feature type="binding site" evidence="14">
    <location>
        <position position="736"/>
    </location>
    <ligand>
        <name>Mg(2+)</name>
        <dbReference type="ChEBI" id="CHEBI:18420"/>
    </ligand>
</feature>
<comment type="caution">
    <text evidence="15">Lacks conserved residue(s) required for the propagation of feature annotation.</text>
</comment>
<dbReference type="SUPFAM" id="SSF56784">
    <property type="entry name" value="HAD-like"/>
    <property type="match status" value="1"/>
</dbReference>
<dbReference type="GO" id="GO:0005886">
    <property type="term" value="C:plasma membrane"/>
    <property type="evidence" value="ECO:0007669"/>
    <property type="project" value="TreeGrafter"/>
</dbReference>
<comment type="caution">
    <text evidence="18">The sequence shown here is derived from an EMBL/GenBank/DDBJ whole genome shotgun (WGS) entry which is preliminary data.</text>
</comment>
<dbReference type="InterPro" id="IPR023298">
    <property type="entry name" value="ATPase_P-typ_TM_dom_sf"/>
</dbReference>
<dbReference type="GO" id="GO:0005783">
    <property type="term" value="C:endoplasmic reticulum"/>
    <property type="evidence" value="ECO:0007669"/>
    <property type="project" value="UniProtKB-ARBA"/>
</dbReference>
<evidence type="ECO:0000256" key="16">
    <source>
        <dbReference type="SAM" id="MobiDB-lite"/>
    </source>
</evidence>
<feature type="binding site" evidence="14">
    <location>
        <position position="740"/>
    </location>
    <ligand>
        <name>Mg(2+)</name>
        <dbReference type="ChEBI" id="CHEBI:18420"/>
    </ligand>
</feature>
<keyword evidence="4 14" id="KW-0479">Metal-binding</keyword>
<evidence type="ECO:0000256" key="15">
    <source>
        <dbReference type="RuleBase" id="RU362033"/>
    </source>
</evidence>
<dbReference type="GO" id="GO:0005524">
    <property type="term" value="F:ATP binding"/>
    <property type="evidence" value="ECO:0007669"/>
    <property type="project" value="UniProtKB-UniRule"/>
</dbReference>
<protein>
    <recommendedName>
        <fullName evidence="15">Phospholipid-transporting ATPase</fullName>
        <ecNumber evidence="15">7.6.2.1</ecNumber>
    </recommendedName>
</protein>
<dbReference type="InterPro" id="IPR001757">
    <property type="entry name" value="P_typ_ATPase"/>
</dbReference>
<feature type="active site" description="4-aspartylphosphate intermediate" evidence="12">
    <location>
        <position position="309"/>
    </location>
</feature>
<keyword evidence="3 15" id="KW-0812">Transmembrane</keyword>
<dbReference type="PANTHER" id="PTHR24092">
    <property type="entry name" value="PROBABLE PHOSPHOLIPID-TRANSPORTING ATPASE"/>
    <property type="match status" value="1"/>
</dbReference>
<dbReference type="SFLD" id="SFLDF00027">
    <property type="entry name" value="p-type_atpase"/>
    <property type="match status" value="1"/>
</dbReference>
<evidence type="ECO:0000256" key="14">
    <source>
        <dbReference type="PIRSR" id="PIRSR606539-3"/>
    </source>
</evidence>
<evidence type="ECO:0000256" key="11">
    <source>
        <dbReference type="ARBA" id="ARBA00034036"/>
    </source>
</evidence>
<feature type="binding site" evidence="13">
    <location>
        <position position="602"/>
    </location>
    <ligand>
        <name>ATP</name>
        <dbReference type="ChEBI" id="CHEBI:30616"/>
    </ligand>
</feature>
<dbReference type="EC" id="7.6.2.1" evidence="15"/>
<dbReference type="Gene3D" id="2.70.150.10">
    <property type="entry name" value="Calcium-transporting ATPase, cytoplasmic transduction domain A"/>
    <property type="match status" value="1"/>
</dbReference>
<feature type="binding site" evidence="13">
    <location>
        <position position="310"/>
    </location>
    <ligand>
        <name>ATP</name>
        <dbReference type="ChEBI" id="CHEBI:30616"/>
    </ligand>
</feature>
<evidence type="ECO:0000256" key="2">
    <source>
        <dbReference type="ARBA" id="ARBA00008109"/>
    </source>
</evidence>
<dbReference type="OrthoDB" id="377733at2759"/>